<dbReference type="HOGENOM" id="CLU_2001539_0_0_5"/>
<accession>A5CDY0</accession>
<keyword evidence="1" id="KW-0175">Coiled coil</keyword>
<evidence type="ECO:0000313" key="2">
    <source>
        <dbReference type="EMBL" id="CAM80162.1"/>
    </source>
</evidence>
<evidence type="ECO:0000256" key="1">
    <source>
        <dbReference type="SAM" id="Coils"/>
    </source>
</evidence>
<organism evidence="2 3">
    <name type="scientific">Orientia tsutsugamushi (strain Boryong)</name>
    <name type="common">Rickettsia tsutsugamushi</name>
    <dbReference type="NCBI Taxonomy" id="357244"/>
    <lineage>
        <taxon>Bacteria</taxon>
        <taxon>Pseudomonadati</taxon>
        <taxon>Pseudomonadota</taxon>
        <taxon>Alphaproteobacteria</taxon>
        <taxon>Rickettsiales</taxon>
        <taxon>Rickettsiaceae</taxon>
        <taxon>Rickettsieae</taxon>
        <taxon>Orientia</taxon>
    </lineage>
</organism>
<dbReference type="AlphaFoldDB" id="A5CDY0"/>
<feature type="coiled-coil region" evidence="1">
    <location>
        <begin position="17"/>
        <end position="90"/>
    </location>
</feature>
<gene>
    <name evidence="2" type="ordered locus">OTBS_1096</name>
</gene>
<sequence>MNKMRYIEFKSTCMKKLNNLSIERKKAQQLVKFAKINLQNIQKKNEEYNKKFLAELVTDMTQGYNDDQKIKRMESKIEKYSSKFKSLMQKDQSGSRSKDLDYVTNEISECAMKVRLAFEEQVVKYCGEENLINDWDM</sequence>
<proteinExistence type="predicted"/>
<name>A5CDY0_ORITB</name>
<dbReference type="EMBL" id="AM494475">
    <property type="protein sequence ID" value="CAM80162.1"/>
    <property type="molecule type" value="Genomic_DNA"/>
</dbReference>
<protein>
    <submittedName>
        <fullName evidence="2">Uncharacterized protein</fullName>
    </submittedName>
</protein>
<evidence type="ECO:0000313" key="3">
    <source>
        <dbReference type="Proteomes" id="UP000001565"/>
    </source>
</evidence>
<dbReference type="KEGG" id="ots:OTBS_1096"/>
<reference evidence="2 3" key="1">
    <citation type="journal article" date="2007" name="Proc. Natl. Acad. Sci. U.S.A.">
        <title>The Orientia tsutsugamushi genome reveals massive proliferation of conjugative type IV secretion system and host-cell interaction genes.</title>
        <authorList>
            <person name="Cho N.-H."/>
            <person name="Kim H.-R."/>
            <person name="Lee J.-H."/>
            <person name="Kim S.-Y."/>
            <person name="Kim J."/>
            <person name="Cha S."/>
            <person name="Kim S.-Y."/>
            <person name="Darby A.C."/>
            <person name="Fuxelius H.-H."/>
            <person name="Yin J."/>
            <person name="Kim J.H."/>
            <person name="Kim J."/>
            <person name="Lee S.J."/>
            <person name="Koh Y.-S."/>
            <person name="Jang W.-J."/>
            <person name="Park K.-H."/>
            <person name="Andersson S.G.E."/>
            <person name="Choi M.-S."/>
            <person name="Kim I.-S."/>
        </authorList>
    </citation>
    <scope>NUCLEOTIDE SEQUENCE [LARGE SCALE GENOMIC DNA]</scope>
    <source>
        <strain evidence="2 3">Boryong</strain>
    </source>
</reference>
<dbReference type="Proteomes" id="UP000001565">
    <property type="component" value="Chromosome"/>
</dbReference>